<dbReference type="GO" id="GO:0004222">
    <property type="term" value="F:metalloendopeptidase activity"/>
    <property type="evidence" value="ECO:0007669"/>
    <property type="project" value="UniProtKB-UniRule"/>
</dbReference>
<protein>
    <recommendedName>
        <fullName evidence="6">Oligopeptidase F</fullName>
        <ecNumber evidence="6">3.4.24.-</ecNumber>
    </recommendedName>
</protein>
<dbReference type="Pfam" id="PF08439">
    <property type="entry name" value="Peptidase_M3_N"/>
    <property type="match status" value="1"/>
</dbReference>
<dbReference type="AlphaFoldDB" id="A0A2I1MBJ2"/>
<accession>A0A2I1MBJ2</accession>
<comment type="cofactor">
    <cofactor evidence="6">
        <name>Zn(2+)</name>
        <dbReference type="ChEBI" id="CHEBI:29105"/>
    </cofactor>
    <text evidence="6">Binds 1 zinc ion.</text>
</comment>
<organism evidence="9 10">
    <name type="scientific">Anaerococcus octavius</name>
    <dbReference type="NCBI Taxonomy" id="54007"/>
    <lineage>
        <taxon>Bacteria</taxon>
        <taxon>Bacillati</taxon>
        <taxon>Bacillota</taxon>
        <taxon>Tissierellia</taxon>
        <taxon>Tissierellales</taxon>
        <taxon>Peptoniphilaceae</taxon>
        <taxon>Anaerococcus</taxon>
    </lineage>
</organism>
<evidence type="ECO:0000256" key="1">
    <source>
        <dbReference type="ARBA" id="ARBA00022670"/>
    </source>
</evidence>
<evidence type="ECO:0000313" key="9">
    <source>
        <dbReference type="EMBL" id="PKZ17488.1"/>
    </source>
</evidence>
<keyword evidence="1 6" id="KW-0645">Protease</keyword>
<dbReference type="Pfam" id="PF01432">
    <property type="entry name" value="Peptidase_M3"/>
    <property type="match status" value="1"/>
</dbReference>
<dbReference type="Gene3D" id="1.10.1370.20">
    <property type="entry name" value="Oligoendopeptidase f, C-terminal domain"/>
    <property type="match status" value="1"/>
</dbReference>
<dbReference type="InterPro" id="IPR013647">
    <property type="entry name" value="OligopepF_N_dom"/>
</dbReference>
<comment type="function">
    <text evidence="6">Has oligopeptidase activity and degrades a variety of small bioactive peptides.</text>
</comment>
<dbReference type="GO" id="GO:0006508">
    <property type="term" value="P:proteolysis"/>
    <property type="evidence" value="ECO:0007669"/>
    <property type="project" value="UniProtKB-KW"/>
</dbReference>
<evidence type="ECO:0000256" key="2">
    <source>
        <dbReference type="ARBA" id="ARBA00022723"/>
    </source>
</evidence>
<dbReference type="PANTHER" id="PTHR11804:SF45">
    <property type="entry name" value="SIMILAR TO OLIGOENDOPEPTIDASE"/>
    <property type="match status" value="1"/>
</dbReference>
<comment type="caution">
    <text evidence="9">The sequence shown here is derived from an EMBL/GenBank/DDBJ whole genome shotgun (WGS) entry which is preliminary data.</text>
</comment>
<evidence type="ECO:0000256" key="4">
    <source>
        <dbReference type="ARBA" id="ARBA00022833"/>
    </source>
</evidence>
<keyword evidence="3 6" id="KW-0378">Hydrolase</keyword>
<comment type="similarity">
    <text evidence="6">Belongs to the peptidase M3B family.</text>
</comment>
<dbReference type="GO" id="GO:0006518">
    <property type="term" value="P:peptide metabolic process"/>
    <property type="evidence" value="ECO:0007669"/>
    <property type="project" value="TreeGrafter"/>
</dbReference>
<gene>
    <name evidence="9" type="primary">pepF</name>
    <name evidence="9" type="ORF">CYJ34_01900</name>
</gene>
<dbReference type="GO" id="GO:0046872">
    <property type="term" value="F:metal ion binding"/>
    <property type="evidence" value="ECO:0007669"/>
    <property type="project" value="UniProtKB-UniRule"/>
</dbReference>
<name>A0A2I1MBJ2_9FIRM</name>
<keyword evidence="5 6" id="KW-0482">Metalloprotease</keyword>
<feature type="domain" description="Oligopeptidase F N-terminal" evidence="8">
    <location>
        <begin position="122"/>
        <end position="176"/>
    </location>
</feature>
<evidence type="ECO:0000259" key="8">
    <source>
        <dbReference type="Pfam" id="PF08439"/>
    </source>
</evidence>
<dbReference type="SUPFAM" id="SSF55486">
    <property type="entry name" value="Metalloproteases ('zincins'), catalytic domain"/>
    <property type="match status" value="1"/>
</dbReference>
<keyword evidence="4 6" id="KW-0862">Zinc</keyword>
<dbReference type="EMBL" id="PKGS01000001">
    <property type="protein sequence ID" value="PKZ17488.1"/>
    <property type="molecule type" value="Genomic_DNA"/>
</dbReference>
<dbReference type="InterPro" id="IPR004438">
    <property type="entry name" value="Peptidase_M3B"/>
</dbReference>
<evidence type="ECO:0000256" key="3">
    <source>
        <dbReference type="ARBA" id="ARBA00022801"/>
    </source>
</evidence>
<dbReference type="Proteomes" id="UP000234335">
    <property type="component" value="Unassembled WGS sequence"/>
</dbReference>
<sequence length="599" mass="69330">MKKRYEVDIDETWAIEELFESDEVFLDSLEELKKLSNDFANKYKSLNSTEEIFEALKAYGEIAALTDRLGTFASITTEVDTSDANVMKRFANFVNEMSKIDANLSFFESMLAKTDTSLLEEAKKNHSEYKYYLERVIANSKYLLSDESEKVLANLLPTFDAPYKSYSDIRYGDMDFEDFEYEGEKIVLNHNTFEEFLEADPRDDLRREAFDRYHKELGKYQNSDASVYINHVENEKRLADIRGYDSVFDYLLSRQDVDREIYENHINIIMDELAPHMRKYAKIIQKVYGLDEMTYADLKLSIDPEYEPEVSIKQARAYIVEGLSNLGEEYVNVLNRAFDERWIDYAQNIGKRTGAFATGPYGSHPFIMTTYNNKMSQVMTLAHELGHACQFYYSNNNQNALNNDMSMYFVEAPSTANEITMERFLLNKAKDDREKLWVLSTMISKTYYHNFVTHFIEAAFQREVYRKVEAGENLSTIDLNEIFKEKLEEFWGDSVKLVNGSELTWMRQPHYYMGLYSYTYSAGLTVGTVISDKIVNGSDKDRKNWIEVLKLGGSVSPIELANAAGVDMTTTKSISETIKFIGSLIDQIDELAKKLGMYK</sequence>
<dbReference type="InterPro" id="IPR001567">
    <property type="entry name" value="Pept_M3A_M3B_dom"/>
</dbReference>
<evidence type="ECO:0000256" key="5">
    <source>
        <dbReference type="ARBA" id="ARBA00023049"/>
    </source>
</evidence>
<dbReference type="PANTHER" id="PTHR11804">
    <property type="entry name" value="PROTEASE M3 THIMET OLIGOPEPTIDASE-RELATED"/>
    <property type="match status" value="1"/>
</dbReference>
<dbReference type="InterPro" id="IPR034009">
    <property type="entry name" value="M3B_PepF_4"/>
</dbReference>
<keyword evidence="10" id="KW-1185">Reference proteome</keyword>
<keyword evidence="2 6" id="KW-0479">Metal-binding</keyword>
<evidence type="ECO:0000313" key="10">
    <source>
        <dbReference type="Proteomes" id="UP000234335"/>
    </source>
</evidence>
<dbReference type="EC" id="3.4.24.-" evidence="6"/>
<dbReference type="CDD" id="cd09609">
    <property type="entry name" value="M3B_PepF"/>
    <property type="match status" value="1"/>
</dbReference>
<feature type="domain" description="Peptidase M3A/M3B catalytic" evidence="7">
    <location>
        <begin position="197"/>
        <end position="578"/>
    </location>
</feature>
<evidence type="ECO:0000259" key="7">
    <source>
        <dbReference type="Pfam" id="PF01432"/>
    </source>
</evidence>
<dbReference type="InterPro" id="IPR042088">
    <property type="entry name" value="OligoPept_F_C"/>
</dbReference>
<proteinExistence type="inferred from homology"/>
<dbReference type="NCBIfam" id="TIGR00181">
    <property type="entry name" value="pepF"/>
    <property type="match status" value="1"/>
</dbReference>
<dbReference type="InterPro" id="IPR045090">
    <property type="entry name" value="Pept_M3A_M3B"/>
</dbReference>
<evidence type="ECO:0000256" key="6">
    <source>
        <dbReference type="RuleBase" id="RU368091"/>
    </source>
</evidence>
<dbReference type="RefSeq" id="WP_101539648.1">
    <property type="nucleotide sequence ID" value="NZ_PKGS01000001.1"/>
</dbReference>
<dbReference type="Gene3D" id="1.20.140.70">
    <property type="entry name" value="Oligopeptidase f, N-terminal domain"/>
    <property type="match status" value="1"/>
</dbReference>
<reference evidence="9 10" key="1">
    <citation type="submission" date="2017-12" db="EMBL/GenBank/DDBJ databases">
        <title>Phylogenetic diversity of female urinary microbiome.</title>
        <authorList>
            <person name="Thomas-White K."/>
            <person name="Wolfe A.J."/>
        </authorList>
    </citation>
    <scope>NUCLEOTIDE SEQUENCE [LARGE SCALE GENOMIC DNA]</scope>
    <source>
        <strain evidence="9 10">UMB0119</strain>
    </source>
</reference>